<dbReference type="EMBL" id="VXLC01000001">
    <property type="protein sequence ID" value="KAA8890448.1"/>
    <property type="molecule type" value="Genomic_DNA"/>
</dbReference>
<organism evidence="2 3">
    <name type="scientific">Nocardia colli</name>
    <dbReference type="NCBI Taxonomy" id="2545717"/>
    <lineage>
        <taxon>Bacteria</taxon>
        <taxon>Bacillati</taxon>
        <taxon>Actinomycetota</taxon>
        <taxon>Actinomycetes</taxon>
        <taxon>Mycobacteriales</taxon>
        <taxon>Nocardiaceae</taxon>
        <taxon>Nocardia</taxon>
    </lineage>
</organism>
<reference evidence="2 3" key="1">
    <citation type="submission" date="2019-09" db="EMBL/GenBank/DDBJ databases">
        <authorList>
            <person name="Wang X."/>
        </authorList>
    </citation>
    <scope>NUCLEOTIDE SEQUENCE [LARGE SCALE GENOMIC DNA]</scope>
    <source>
        <strain evidence="2 3">CICC 11023</strain>
    </source>
</reference>
<accession>A0A5N0EM16</accession>
<dbReference type="Proteomes" id="UP000323876">
    <property type="component" value="Unassembled WGS sequence"/>
</dbReference>
<feature type="transmembrane region" description="Helical" evidence="1">
    <location>
        <begin position="204"/>
        <end position="231"/>
    </location>
</feature>
<sequence length="282" mass="32019">MDEQQQDSHFARSMFTRVDRHAKAYADADLYPFLAKNWPERRREGEQDLLDSFNRHVEAVIAGYDPPGIRRRSDSLLFARAYADLGKTSDSDAQVVPEVLLALFAAEVEYRGPLKLSRTQSRRLAEVYEQIGGTLAQDLPGHAALAFRRAWSLYRQDGDTDAEDRCGLSLARARRWGQPIRWRRCVGYFSDLVCGYGYRPYRMLLWIFLQVALSIVVVRSLSTASTLSIVYDCAMNYLNPLGPADTAGLEGTDQLVFVVEAYAGVLSTSVFFALLVRRWFRL</sequence>
<evidence type="ECO:0000313" key="3">
    <source>
        <dbReference type="Proteomes" id="UP000323876"/>
    </source>
</evidence>
<keyword evidence="1" id="KW-0812">Transmembrane</keyword>
<comment type="caution">
    <text evidence="2">The sequence shown here is derived from an EMBL/GenBank/DDBJ whole genome shotgun (WGS) entry which is preliminary data.</text>
</comment>
<dbReference type="RefSeq" id="WP_150400358.1">
    <property type="nucleotide sequence ID" value="NZ_VXLC01000001.1"/>
</dbReference>
<feature type="transmembrane region" description="Helical" evidence="1">
    <location>
        <begin position="255"/>
        <end position="276"/>
    </location>
</feature>
<name>A0A5N0EM16_9NOCA</name>
<protein>
    <submittedName>
        <fullName evidence="2">Uncharacterized protein</fullName>
    </submittedName>
</protein>
<keyword evidence="1" id="KW-1133">Transmembrane helix</keyword>
<keyword evidence="3" id="KW-1185">Reference proteome</keyword>
<dbReference type="OrthoDB" id="3684975at2"/>
<gene>
    <name evidence="2" type="ORF">F3087_03950</name>
</gene>
<evidence type="ECO:0000313" key="2">
    <source>
        <dbReference type="EMBL" id="KAA8890448.1"/>
    </source>
</evidence>
<proteinExistence type="predicted"/>
<dbReference type="AlphaFoldDB" id="A0A5N0EM16"/>
<evidence type="ECO:0000256" key="1">
    <source>
        <dbReference type="SAM" id="Phobius"/>
    </source>
</evidence>
<keyword evidence="1" id="KW-0472">Membrane</keyword>